<organism evidence="1">
    <name type="scientific">Cacopsylla melanoneura</name>
    <dbReference type="NCBI Taxonomy" id="428564"/>
    <lineage>
        <taxon>Eukaryota</taxon>
        <taxon>Metazoa</taxon>
        <taxon>Ecdysozoa</taxon>
        <taxon>Arthropoda</taxon>
        <taxon>Hexapoda</taxon>
        <taxon>Insecta</taxon>
        <taxon>Pterygota</taxon>
        <taxon>Neoptera</taxon>
        <taxon>Paraneoptera</taxon>
        <taxon>Hemiptera</taxon>
        <taxon>Sternorrhyncha</taxon>
        <taxon>Psylloidea</taxon>
        <taxon>Psyllidae</taxon>
        <taxon>Psyllinae</taxon>
        <taxon>Cacopsylla</taxon>
    </lineage>
</organism>
<dbReference type="AlphaFoldDB" id="A0A8D8TGH0"/>
<accession>A0A8D8TGH0</accession>
<sequence>MLYGSNFKLQYTRVYVTDCICKCVYVLSRHVLYGAHVNHAVVHRKVHRGLCMCLFFCVVVFVHKHYHLIFCIKHLALAYSNNFEQNFSLENCEPTSRKLPLRYSKTFRWLKYQNWP</sequence>
<reference evidence="1" key="1">
    <citation type="submission" date="2021-05" db="EMBL/GenBank/DDBJ databases">
        <authorList>
            <person name="Alioto T."/>
            <person name="Alioto T."/>
            <person name="Gomez Garrido J."/>
        </authorList>
    </citation>
    <scope>NUCLEOTIDE SEQUENCE</scope>
</reference>
<name>A0A8D8TGH0_9HEMI</name>
<protein>
    <submittedName>
        <fullName evidence="1">Uncharacterized protein</fullName>
    </submittedName>
</protein>
<evidence type="ECO:0000313" key="1">
    <source>
        <dbReference type="EMBL" id="CAG6688191.1"/>
    </source>
</evidence>
<proteinExistence type="predicted"/>
<dbReference type="EMBL" id="HBUF01285491">
    <property type="protein sequence ID" value="CAG6688191.1"/>
    <property type="molecule type" value="Transcribed_RNA"/>
</dbReference>